<dbReference type="GO" id="GO:0009432">
    <property type="term" value="P:SOS response"/>
    <property type="evidence" value="ECO:0007669"/>
    <property type="project" value="UniProtKB-UniRule"/>
</dbReference>
<dbReference type="AlphaFoldDB" id="A0AA96F8B2"/>
<keyword evidence="11 13" id="KW-0742">SOS response</keyword>
<comment type="function">
    <text evidence="12 13 14">The RecF protein is involved in DNA metabolism; it is required for DNA replication and normal SOS inducibility. RecF binds preferentially to single-stranded, linear DNA. It also seems to bind ATP.</text>
</comment>
<dbReference type="Gene3D" id="3.40.50.300">
    <property type="entry name" value="P-loop containing nucleotide triphosphate hydrolases"/>
    <property type="match status" value="1"/>
</dbReference>
<dbReference type="InterPro" id="IPR003395">
    <property type="entry name" value="RecF/RecN/SMC_N"/>
</dbReference>
<dbReference type="NCBIfam" id="TIGR00611">
    <property type="entry name" value="recf"/>
    <property type="match status" value="1"/>
</dbReference>
<dbReference type="GO" id="GO:0005737">
    <property type="term" value="C:cytoplasm"/>
    <property type="evidence" value="ECO:0007669"/>
    <property type="project" value="UniProtKB-SubCell"/>
</dbReference>
<evidence type="ECO:0000256" key="6">
    <source>
        <dbReference type="ARBA" id="ARBA00022741"/>
    </source>
</evidence>
<keyword evidence="5 13" id="KW-0235">DNA replication</keyword>
<accession>A0AA96F8B2</accession>
<name>A0AA96F8B2_9MICO</name>
<gene>
    <name evidence="13 16" type="primary">recF</name>
    <name evidence="16" type="ORF">RN606_14180</name>
</gene>
<dbReference type="Pfam" id="PF02463">
    <property type="entry name" value="SMC_N"/>
    <property type="match status" value="1"/>
</dbReference>
<organism evidence="16 17">
    <name type="scientific">Demequina capsici</name>
    <dbReference type="NCBI Taxonomy" id="3075620"/>
    <lineage>
        <taxon>Bacteria</taxon>
        <taxon>Bacillati</taxon>
        <taxon>Actinomycetota</taxon>
        <taxon>Actinomycetes</taxon>
        <taxon>Micrococcales</taxon>
        <taxon>Demequinaceae</taxon>
        <taxon>Demequina</taxon>
    </lineage>
</organism>
<evidence type="ECO:0000256" key="10">
    <source>
        <dbReference type="ARBA" id="ARBA00023204"/>
    </source>
</evidence>
<evidence type="ECO:0000256" key="1">
    <source>
        <dbReference type="ARBA" id="ARBA00004496"/>
    </source>
</evidence>
<feature type="domain" description="RecF/RecN/SMC N-terminal" evidence="15">
    <location>
        <begin position="3"/>
        <end position="362"/>
    </location>
</feature>
<dbReference type="RefSeq" id="WP_313498311.1">
    <property type="nucleotide sequence ID" value="NZ_CP134879.1"/>
</dbReference>
<dbReference type="GO" id="GO:0006260">
    <property type="term" value="P:DNA replication"/>
    <property type="evidence" value="ECO:0007669"/>
    <property type="project" value="UniProtKB-UniRule"/>
</dbReference>
<keyword evidence="4 13" id="KW-0963">Cytoplasm</keyword>
<feature type="binding site" evidence="13">
    <location>
        <begin position="30"/>
        <end position="37"/>
    </location>
    <ligand>
        <name>ATP</name>
        <dbReference type="ChEBI" id="CHEBI:30616"/>
    </ligand>
</feature>
<evidence type="ECO:0000313" key="17">
    <source>
        <dbReference type="Proteomes" id="UP001304125"/>
    </source>
</evidence>
<evidence type="ECO:0000256" key="13">
    <source>
        <dbReference type="HAMAP-Rule" id="MF_00365"/>
    </source>
</evidence>
<dbReference type="HAMAP" id="MF_00365">
    <property type="entry name" value="RecF"/>
    <property type="match status" value="1"/>
</dbReference>
<dbReference type="GO" id="GO:0000731">
    <property type="term" value="P:DNA synthesis involved in DNA repair"/>
    <property type="evidence" value="ECO:0007669"/>
    <property type="project" value="TreeGrafter"/>
</dbReference>
<evidence type="ECO:0000256" key="2">
    <source>
        <dbReference type="ARBA" id="ARBA00008016"/>
    </source>
</evidence>
<keyword evidence="17" id="KW-1185">Reference proteome</keyword>
<reference evidence="16 17" key="1">
    <citation type="submission" date="2023-09" db="EMBL/GenBank/DDBJ databases">
        <title>Demequina sp. a novel bacteria isolated from Capsicum annuum.</title>
        <authorList>
            <person name="Humaira Z."/>
            <person name="Lee J."/>
            <person name="Cho D."/>
        </authorList>
    </citation>
    <scope>NUCLEOTIDE SEQUENCE [LARGE SCALE GENOMIC DNA]</scope>
    <source>
        <strain evidence="16 17">OYTSA14</strain>
    </source>
</reference>
<comment type="subcellular location">
    <subcellularLocation>
        <location evidence="1 13 14">Cytoplasm</location>
    </subcellularLocation>
</comment>
<evidence type="ECO:0000256" key="7">
    <source>
        <dbReference type="ARBA" id="ARBA00022763"/>
    </source>
</evidence>
<dbReference type="GO" id="GO:0005524">
    <property type="term" value="F:ATP binding"/>
    <property type="evidence" value="ECO:0007669"/>
    <property type="project" value="UniProtKB-UniRule"/>
</dbReference>
<evidence type="ECO:0000256" key="4">
    <source>
        <dbReference type="ARBA" id="ARBA00022490"/>
    </source>
</evidence>
<evidence type="ECO:0000256" key="11">
    <source>
        <dbReference type="ARBA" id="ARBA00023236"/>
    </source>
</evidence>
<evidence type="ECO:0000256" key="9">
    <source>
        <dbReference type="ARBA" id="ARBA00023125"/>
    </source>
</evidence>
<dbReference type="GO" id="GO:0006302">
    <property type="term" value="P:double-strand break repair"/>
    <property type="evidence" value="ECO:0007669"/>
    <property type="project" value="TreeGrafter"/>
</dbReference>
<evidence type="ECO:0000313" key="16">
    <source>
        <dbReference type="EMBL" id="WNM24490.1"/>
    </source>
</evidence>
<evidence type="ECO:0000256" key="8">
    <source>
        <dbReference type="ARBA" id="ARBA00022840"/>
    </source>
</evidence>
<dbReference type="InterPro" id="IPR027417">
    <property type="entry name" value="P-loop_NTPase"/>
</dbReference>
<keyword evidence="7 13" id="KW-0227">DNA damage</keyword>
<dbReference type="SUPFAM" id="SSF52540">
    <property type="entry name" value="P-loop containing nucleoside triphosphate hydrolases"/>
    <property type="match status" value="1"/>
</dbReference>
<keyword evidence="8 13" id="KW-0067">ATP-binding</keyword>
<proteinExistence type="inferred from homology"/>
<dbReference type="GO" id="GO:0003697">
    <property type="term" value="F:single-stranded DNA binding"/>
    <property type="evidence" value="ECO:0007669"/>
    <property type="project" value="UniProtKB-UniRule"/>
</dbReference>
<evidence type="ECO:0000256" key="12">
    <source>
        <dbReference type="ARBA" id="ARBA00025401"/>
    </source>
</evidence>
<dbReference type="Proteomes" id="UP001304125">
    <property type="component" value="Chromosome"/>
</dbReference>
<evidence type="ECO:0000256" key="3">
    <source>
        <dbReference type="ARBA" id="ARBA00020170"/>
    </source>
</evidence>
<keyword evidence="9 13" id="KW-0238">DNA-binding</keyword>
<dbReference type="PANTHER" id="PTHR32182:SF0">
    <property type="entry name" value="DNA REPLICATION AND REPAIR PROTEIN RECF"/>
    <property type="match status" value="1"/>
</dbReference>
<keyword evidence="10 13" id="KW-0234">DNA repair</keyword>
<dbReference type="PROSITE" id="PS00618">
    <property type="entry name" value="RECF_2"/>
    <property type="match status" value="1"/>
</dbReference>
<dbReference type="InterPro" id="IPR018078">
    <property type="entry name" value="DNA-binding_RecF_CS"/>
</dbReference>
<evidence type="ECO:0000259" key="15">
    <source>
        <dbReference type="Pfam" id="PF02463"/>
    </source>
</evidence>
<dbReference type="Gene3D" id="1.20.1050.90">
    <property type="entry name" value="RecF/RecN/SMC, N-terminal domain"/>
    <property type="match status" value="1"/>
</dbReference>
<evidence type="ECO:0000256" key="14">
    <source>
        <dbReference type="RuleBase" id="RU000578"/>
    </source>
</evidence>
<dbReference type="InterPro" id="IPR001238">
    <property type="entry name" value="DNA-binding_RecF"/>
</dbReference>
<dbReference type="EMBL" id="CP134879">
    <property type="protein sequence ID" value="WNM24490.1"/>
    <property type="molecule type" value="Genomic_DNA"/>
</dbReference>
<keyword evidence="6 13" id="KW-0547">Nucleotide-binding</keyword>
<evidence type="ECO:0000256" key="5">
    <source>
        <dbReference type="ARBA" id="ARBA00022705"/>
    </source>
</evidence>
<sequence>MRVTHLQLADFRSYGSLDLALAPGVTTFVGRNGQGKTNLVEAIRYLSTLSSHRVATDAPLLRFGSERAVIGARIEKNGRALSLEVTLAAGRPNTARLNRGQARPRDLLGVLRTVVFAPEDLALVKGDPAGRRQLMDELVVALQPAMAGDLSDYDRVLRQRGSMLKTAKNARGDLTMLDIWDEKLAELGGRIVAARRRAVAALAPHVSAAYTDVAPEGGRCQLAYSTSLDAPAHRDAGPVEPLPEGAPADLIEARLLGRLRALRQQEIDRGVNLAGPHRDDLDIILAGMPAKGYASHGESWSCALALRLGTYALLTAEGGPDDDPDGEPVLILDDVFAELDAGRRAALAHRLSSARQVLITAAVADDVPAELAAHPAGSATIRVAKDGLSAAVPDEVGLDGAAPGEDSQHG</sequence>
<comment type="similarity">
    <text evidence="2 13 14">Belongs to the RecF family.</text>
</comment>
<dbReference type="PANTHER" id="PTHR32182">
    <property type="entry name" value="DNA REPLICATION AND REPAIR PROTEIN RECF"/>
    <property type="match status" value="1"/>
</dbReference>
<dbReference type="InterPro" id="IPR042174">
    <property type="entry name" value="RecF_2"/>
</dbReference>
<protein>
    <recommendedName>
        <fullName evidence="3 13">DNA replication and repair protein RecF</fullName>
    </recommendedName>
</protein>